<feature type="region of interest" description="Disordered" evidence="1">
    <location>
        <begin position="155"/>
        <end position="181"/>
    </location>
</feature>
<organism evidence="2">
    <name type="scientific">uncultured Caudovirales phage</name>
    <dbReference type="NCBI Taxonomy" id="2100421"/>
    <lineage>
        <taxon>Viruses</taxon>
        <taxon>Duplodnaviria</taxon>
        <taxon>Heunggongvirae</taxon>
        <taxon>Uroviricota</taxon>
        <taxon>Caudoviricetes</taxon>
        <taxon>Peduoviridae</taxon>
        <taxon>Maltschvirus</taxon>
        <taxon>Maltschvirus maltsch</taxon>
    </lineage>
</organism>
<gene>
    <name evidence="2" type="ORF">UFOVP148_33</name>
</gene>
<proteinExistence type="predicted"/>
<evidence type="ECO:0000313" key="2">
    <source>
        <dbReference type="EMBL" id="CAB5151278.1"/>
    </source>
</evidence>
<dbReference type="Gene3D" id="1.10.10.60">
    <property type="entry name" value="Homeodomain-like"/>
    <property type="match status" value="1"/>
</dbReference>
<protein>
    <submittedName>
        <fullName evidence="2">Uncharacterized protein</fullName>
    </submittedName>
</protein>
<evidence type="ECO:0000256" key="1">
    <source>
        <dbReference type="SAM" id="MobiDB-lite"/>
    </source>
</evidence>
<dbReference type="EMBL" id="LR798197">
    <property type="protein sequence ID" value="CAB5151278.1"/>
    <property type="molecule type" value="Genomic_DNA"/>
</dbReference>
<reference evidence="2" key="1">
    <citation type="submission" date="2020-05" db="EMBL/GenBank/DDBJ databases">
        <authorList>
            <person name="Chiriac C."/>
            <person name="Salcher M."/>
            <person name="Ghai R."/>
            <person name="Kavagutti S V."/>
        </authorList>
    </citation>
    <scope>NUCLEOTIDE SEQUENCE</scope>
</reference>
<name>A0A6J7W4U4_9CAUD</name>
<sequence length="181" mass="20063">MAGKSKLTPHQWAEIEERLLAGESQSKIAKDFDITQRAISKQMSSRVKTVEIVAHQMVEAKKAFDTLPVGSRVNAQTLIDRLLSISDHMSSAAEYSARNAHKLSRMANEHLDTIEPEEINENPNVLRVVTGLTNMANEASKIPLGLIQANKEQMQRISDPESEQVKTLDEFYGNSSTSSNA</sequence>
<accession>A0A6J7W4U4</accession>